<evidence type="ECO:0000313" key="2">
    <source>
        <dbReference type="EMBL" id="GBO22632.1"/>
    </source>
</evidence>
<accession>A0A4Y2VDJ7</accession>
<dbReference type="EMBL" id="BGPR01045709">
    <property type="protein sequence ID" value="GBO22631.1"/>
    <property type="molecule type" value="Genomic_DNA"/>
</dbReference>
<dbReference type="AlphaFoldDB" id="A0A4Y2VDJ7"/>
<dbReference type="Proteomes" id="UP000499080">
    <property type="component" value="Unassembled WGS sequence"/>
</dbReference>
<protein>
    <submittedName>
        <fullName evidence="2">Uncharacterized protein</fullName>
    </submittedName>
</protein>
<sequence length="81" mass="9180">MSRTTPELAPLSPNCHATPTRGRLAINYVRFNVQWAPYTADLQWNRVSNLEPSGPRAETLPLGHRGHKSLIGLHYIYNNEL</sequence>
<name>A0A4Y2VDJ7_ARAVE</name>
<evidence type="ECO:0000313" key="1">
    <source>
        <dbReference type="EMBL" id="GBO22631.1"/>
    </source>
</evidence>
<evidence type="ECO:0000313" key="3">
    <source>
        <dbReference type="Proteomes" id="UP000499080"/>
    </source>
</evidence>
<reference evidence="2 3" key="1">
    <citation type="journal article" date="2019" name="Sci. Rep.">
        <title>Orb-weaving spider Araneus ventricosus genome elucidates the spidroin gene catalogue.</title>
        <authorList>
            <person name="Kono N."/>
            <person name="Nakamura H."/>
            <person name="Ohtoshi R."/>
            <person name="Moran D.A.P."/>
            <person name="Shinohara A."/>
            <person name="Yoshida Y."/>
            <person name="Fujiwara M."/>
            <person name="Mori M."/>
            <person name="Tomita M."/>
            <person name="Arakawa K."/>
        </authorList>
    </citation>
    <scope>NUCLEOTIDE SEQUENCE [LARGE SCALE GENOMIC DNA]</scope>
</reference>
<keyword evidence="3" id="KW-1185">Reference proteome</keyword>
<proteinExistence type="predicted"/>
<gene>
    <name evidence="1" type="ORF">AVEN_149528_1</name>
    <name evidence="2" type="ORF">AVEN_181599_1</name>
</gene>
<organism evidence="2 3">
    <name type="scientific">Araneus ventricosus</name>
    <name type="common">Orbweaver spider</name>
    <name type="synonym">Epeira ventricosa</name>
    <dbReference type="NCBI Taxonomy" id="182803"/>
    <lineage>
        <taxon>Eukaryota</taxon>
        <taxon>Metazoa</taxon>
        <taxon>Ecdysozoa</taxon>
        <taxon>Arthropoda</taxon>
        <taxon>Chelicerata</taxon>
        <taxon>Arachnida</taxon>
        <taxon>Araneae</taxon>
        <taxon>Araneomorphae</taxon>
        <taxon>Entelegynae</taxon>
        <taxon>Araneoidea</taxon>
        <taxon>Araneidae</taxon>
        <taxon>Araneus</taxon>
    </lineage>
</organism>
<comment type="caution">
    <text evidence="2">The sequence shown here is derived from an EMBL/GenBank/DDBJ whole genome shotgun (WGS) entry which is preliminary data.</text>
</comment>
<dbReference type="OrthoDB" id="1099063at2759"/>
<dbReference type="EMBL" id="BGPR01045710">
    <property type="protein sequence ID" value="GBO22632.1"/>
    <property type="molecule type" value="Genomic_DNA"/>
</dbReference>